<dbReference type="InterPro" id="IPR035965">
    <property type="entry name" value="PAS-like_dom_sf"/>
</dbReference>
<dbReference type="SUPFAM" id="SSF55874">
    <property type="entry name" value="ATPase domain of HSP90 chaperone/DNA topoisomerase II/histidine kinase"/>
    <property type="match status" value="1"/>
</dbReference>
<dbReference type="NCBIfam" id="TIGR00229">
    <property type="entry name" value="sensory_box"/>
    <property type="match status" value="1"/>
</dbReference>
<comment type="catalytic activity">
    <reaction evidence="1">
        <text>ATP + protein L-histidine = ADP + protein N-phospho-L-histidine.</text>
        <dbReference type="EC" id="2.7.13.3"/>
    </reaction>
</comment>
<dbReference type="SUPFAM" id="SSF47384">
    <property type="entry name" value="Homodimeric domain of signal transducing histidine kinase"/>
    <property type="match status" value="1"/>
</dbReference>
<feature type="domain" description="PAS" evidence="9">
    <location>
        <begin position="228"/>
        <end position="272"/>
    </location>
</feature>
<dbReference type="SMART" id="SM00387">
    <property type="entry name" value="HATPase_c"/>
    <property type="match status" value="1"/>
</dbReference>
<dbReference type="PROSITE" id="PS50113">
    <property type="entry name" value="PAC"/>
    <property type="match status" value="1"/>
</dbReference>
<dbReference type="InterPro" id="IPR003594">
    <property type="entry name" value="HATPase_dom"/>
</dbReference>
<comment type="caution">
    <text evidence="12">The sequence shown here is derived from an EMBL/GenBank/DDBJ whole genome shotgun (WGS) entry which is preliminary data.</text>
</comment>
<dbReference type="Pfam" id="PF02518">
    <property type="entry name" value="HATPase_c"/>
    <property type="match status" value="1"/>
</dbReference>
<dbReference type="PRINTS" id="PR00344">
    <property type="entry name" value="BCTRLSENSOR"/>
</dbReference>
<dbReference type="InterPro" id="IPR000700">
    <property type="entry name" value="PAS-assoc_C"/>
</dbReference>
<dbReference type="CDD" id="cd00130">
    <property type="entry name" value="PAS"/>
    <property type="match status" value="1"/>
</dbReference>
<keyword evidence="7" id="KW-0812">Transmembrane</keyword>
<evidence type="ECO:0000259" key="8">
    <source>
        <dbReference type="PROSITE" id="PS50109"/>
    </source>
</evidence>
<dbReference type="SMART" id="SM00091">
    <property type="entry name" value="PAS"/>
    <property type="match status" value="1"/>
</dbReference>
<keyword evidence="6" id="KW-0418">Kinase</keyword>
<dbReference type="GO" id="GO:0016020">
    <property type="term" value="C:membrane"/>
    <property type="evidence" value="ECO:0007669"/>
    <property type="project" value="UniProtKB-SubCell"/>
</dbReference>
<keyword evidence="4" id="KW-0597">Phosphoprotein</keyword>
<keyword evidence="7" id="KW-0472">Membrane</keyword>
<dbReference type="Proteomes" id="UP000561045">
    <property type="component" value="Unassembled WGS sequence"/>
</dbReference>
<dbReference type="SUPFAM" id="SSF55785">
    <property type="entry name" value="PYP-like sensor domain (PAS domain)"/>
    <property type="match status" value="1"/>
</dbReference>
<dbReference type="Gene3D" id="1.10.287.130">
    <property type="match status" value="1"/>
</dbReference>
<accession>A0A840BM22</accession>
<keyword evidence="7" id="KW-1133">Transmembrane helix</keyword>
<dbReference type="InterPro" id="IPR005467">
    <property type="entry name" value="His_kinase_dom"/>
</dbReference>
<evidence type="ECO:0000313" key="12">
    <source>
        <dbReference type="EMBL" id="MBB4014601.1"/>
    </source>
</evidence>
<dbReference type="InterPro" id="IPR036890">
    <property type="entry name" value="HATPase_C_sf"/>
</dbReference>
<dbReference type="CDD" id="cd00075">
    <property type="entry name" value="HATPase"/>
    <property type="match status" value="1"/>
</dbReference>
<dbReference type="Gene3D" id="3.30.565.10">
    <property type="entry name" value="Histidine kinase-like ATPase, C-terminal domain"/>
    <property type="match status" value="1"/>
</dbReference>
<protein>
    <recommendedName>
        <fullName evidence="3">histidine kinase</fullName>
        <ecNumber evidence="3">2.7.13.3</ecNumber>
    </recommendedName>
</protein>
<dbReference type="PROSITE" id="PS50885">
    <property type="entry name" value="HAMP"/>
    <property type="match status" value="1"/>
</dbReference>
<dbReference type="InterPro" id="IPR004358">
    <property type="entry name" value="Sig_transdc_His_kin-like_C"/>
</dbReference>
<proteinExistence type="predicted"/>
<gene>
    <name evidence="12" type="ORF">GGR36_003957</name>
</gene>
<dbReference type="Pfam" id="PF00672">
    <property type="entry name" value="HAMP"/>
    <property type="match status" value="1"/>
</dbReference>
<dbReference type="Pfam" id="PF08448">
    <property type="entry name" value="PAS_4"/>
    <property type="match status" value="1"/>
</dbReference>
<dbReference type="PANTHER" id="PTHR43065:SF47">
    <property type="match status" value="1"/>
</dbReference>
<feature type="transmembrane region" description="Helical" evidence="7">
    <location>
        <begin position="7"/>
        <end position="29"/>
    </location>
</feature>
<dbReference type="EC" id="2.7.13.3" evidence="3"/>
<organism evidence="12 13">
    <name type="scientific">Niveibacterium umoris</name>
    <dbReference type="NCBI Taxonomy" id="1193620"/>
    <lineage>
        <taxon>Bacteria</taxon>
        <taxon>Pseudomonadati</taxon>
        <taxon>Pseudomonadota</taxon>
        <taxon>Betaproteobacteria</taxon>
        <taxon>Rhodocyclales</taxon>
        <taxon>Rhodocyclaceae</taxon>
        <taxon>Niveibacterium</taxon>
    </lineage>
</organism>
<comment type="subcellular location">
    <subcellularLocation>
        <location evidence="2">Membrane</location>
    </subcellularLocation>
</comment>
<evidence type="ECO:0000259" key="10">
    <source>
        <dbReference type="PROSITE" id="PS50113"/>
    </source>
</evidence>
<dbReference type="InterPro" id="IPR013656">
    <property type="entry name" value="PAS_4"/>
</dbReference>
<keyword evidence="13" id="KW-1185">Reference proteome</keyword>
<dbReference type="EMBL" id="JACIET010000003">
    <property type="protein sequence ID" value="MBB4014601.1"/>
    <property type="molecule type" value="Genomic_DNA"/>
</dbReference>
<dbReference type="Pfam" id="PF17152">
    <property type="entry name" value="CHASE8"/>
    <property type="match status" value="1"/>
</dbReference>
<evidence type="ECO:0000256" key="3">
    <source>
        <dbReference type="ARBA" id="ARBA00012438"/>
    </source>
</evidence>
<keyword evidence="5" id="KW-0808">Transferase</keyword>
<dbReference type="CDD" id="cd06225">
    <property type="entry name" value="HAMP"/>
    <property type="match status" value="1"/>
</dbReference>
<reference evidence="12 13" key="1">
    <citation type="submission" date="2020-08" db="EMBL/GenBank/DDBJ databases">
        <title>Genomic Encyclopedia of Type Strains, Phase IV (KMG-IV): sequencing the most valuable type-strain genomes for metagenomic binning, comparative biology and taxonomic classification.</title>
        <authorList>
            <person name="Goeker M."/>
        </authorList>
    </citation>
    <scope>NUCLEOTIDE SEQUENCE [LARGE SCALE GENOMIC DNA]</scope>
    <source>
        <strain evidence="12 13">DSM 106739</strain>
    </source>
</reference>
<evidence type="ECO:0000256" key="1">
    <source>
        <dbReference type="ARBA" id="ARBA00000085"/>
    </source>
</evidence>
<feature type="domain" description="Histidine kinase" evidence="8">
    <location>
        <begin position="393"/>
        <end position="624"/>
    </location>
</feature>
<evidence type="ECO:0000256" key="2">
    <source>
        <dbReference type="ARBA" id="ARBA00004370"/>
    </source>
</evidence>
<sequence>MKLQQRLIRLSVGVLLLGLILHVALLLGYEQLTYRDRALQDLRGRAQILALNSAAALAFNDTRAATENLQTLRTAPAVVLGCLYAEEATLLAHYSPSGARCPKRPQPAQGAGSIRHVESVMVQDQSVGQLLLEERLPTLAERLPRYGLLLLSVIAAEAVLILVLVVALRRRVLIPVHDLAELAARVTERRDYSQRVSTHGSDEIAALGMAVNRMLCAIEEREAAIKENAHLLQALIDHAPAAITMKTMDGRYLLANQQFAEQLGVSTEAVIGLQDIDLFPTPIAQARDQADRAAAQAEGSLRVEEQLGERVWLSERFPLRNAASEIYAVSAIATDITEQRATQASLAQALANLTQLNETLEARVAQRTFELKQAMDQLVQSEKLAALGSLVAGIAHELNTPVGMVVTTSSTMSERARELKAMVEGGSISRSKLTEFLEDLGAGMSLIENNSLRAGRLINDFKQVAVDQTSMRRRQFDLGALIDDTLHALVPLFKHSGQRIESSIGPQIACDSYPGAIEQIVTNLIQNALLHGLAGRKDGLIELGAHVSHGTVQLTLRDDGKGIETQYLPHIFDPFFTTQLGAGGSGLGLYICHNLARGILGGKIEASNHPLGGATFVLTFPAVAPQRASDAS</sequence>
<dbReference type="RefSeq" id="WP_183637442.1">
    <property type="nucleotide sequence ID" value="NZ_BAABLE010000008.1"/>
</dbReference>
<dbReference type="PROSITE" id="PS50109">
    <property type="entry name" value="HIS_KIN"/>
    <property type="match status" value="1"/>
</dbReference>
<evidence type="ECO:0000259" key="11">
    <source>
        <dbReference type="PROSITE" id="PS50885"/>
    </source>
</evidence>
<dbReference type="SMART" id="SM00304">
    <property type="entry name" value="HAMP"/>
    <property type="match status" value="1"/>
</dbReference>
<evidence type="ECO:0000256" key="6">
    <source>
        <dbReference type="ARBA" id="ARBA00022777"/>
    </source>
</evidence>
<evidence type="ECO:0000313" key="13">
    <source>
        <dbReference type="Proteomes" id="UP000561045"/>
    </source>
</evidence>
<feature type="domain" description="HAMP" evidence="11">
    <location>
        <begin position="170"/>
        <end position="223"/>
    </location>
</feature>
<feature type="domain" description="PAC" evidence="10">
    <location>
        <begin position="297"/>
        <end position="348"/>
    </location>
</feature>
<dbReference type="GO" id="GO:0000155">
    <property type="term" value="F:phosphorelay sensor kinase activity"/>
    <property type="evidence" value="ECO:0007669"/>
    <property type="project" value="InterPro"/>
</dbReference>
<dbReference type="AlphaFoldDB" id="A0A840BM22"/>
<dbReference type="PROSITE" id="PS50112">
    <property type="entry name" value="PAS"/>
    <property type="match status" value="1"/>
</dbReference>
<name>A0A840BM22_9RHOO</name>
<evidence type="ECO:0000256" key="4">
    <source>
        <dbReference type="ARBA" id="ARBA00022553"/>
    </source>
</evidence>
<dbReference type="Gene3D" id="3.30.450.20">
    <property type="entry name" value="PAS domain"/>
    <property type="match status" value="1"/>
</dbReference>
<evidence type="ECO:0000259" key="9">
    <source>
        <dbReference type="PROSITE" id="PS50112"/>
    </source>
</evidence>
<dbReference type="PANTHER" id="PTHR43065">
    <property type="entry name" value="SENSOR HISTIDINE KINASE"/>
    <property type="match status" value="1"/>
</dbReference>
<dbReference type="InterPro" id="IPR033417">
    <property type="entry name" value="CHASE8"/>
</dbReference>
<dbReference type="Gene3D" id="6.10.340.10">
    <property type="match status" value="1"/>
</dbReference>
<dbReference type="InterPro" id="IPR003660">
    <property type="entry name" value="HAMP_dom"/>
</dbReference>
<dbReference type="InterPro" id="IPR036097">
    <property type="entry name" value="HisK_dim/P_sf"/>
</dbReference>
<evidence type="ECO:0000256" key="5">
    <source>
        <dbReference type="ARBA" id="ARBA00022679"/>
    </source>
</evidence>
<feature type="transmembrane region" description="Helical" evidence="7">
    <location>
        <begin position="146"/>
        <end position="168"/>
    </location>
</feature>
<dbReference type="InterPro" id="IPR000014">
    <property type="entry name" value="PAS"/>
</dbReference>
<evidence type="ECO:0000256" key="7">
    <source>
        <dbReference type="SAM" id="Phobius"/>
    </source>
</evidence>